<organism evidence="1">
    <name type="scientific">Thermus caliditerrae</name>
    <dbReference type="NCBI Taxonomy" id="1330700"/>
    <lineage>
        <taxon>Bacteria</taxon>
        <taxon>Thermotogati</taxon>
        <taxon>Deinococcota</taxon>
        <taxon>Deinococci</taxon>
        <taxon>Thermales</taxon>
        <taxon>Thermaceae</taxon>
        <taxon>Thermus</taxon>
    </lineage>
</organism>
<evidence type="ECO:0000313" key="1">
    <source>
        <dbReference type="EMBL" id="HHM68372.1"/>
    </source>
</evidence>
<dbReference type="EMBL" id="DRXE01000241">
    <property type="protein sequence ID" value="HHM68372.1"/>
    <property type="molecule type" value="Genomic_DNA"/>
</dbReference>
<name>A0A7C5VII1_9DEIN</name>
<gene>
    <name evidence="1" type="ORF">ENM28_06690</name>
</gene>
<proteinExistence type="predicted"/>
<reference evidence="1" key="1">
    <citation type="journal article" date="2020" name="mSystems">
        <title>Genome- and Community-Level Interaction Insights into Carbon Utilization and Element Cycling Functions of Hydrothermarchaeota in Hydrothermal Sediment.</title>
        <authorList>
            <person name="Zhou Z."/>
            <person name="Liu Y."/>
            <person name="Xu W."/>
            <person name="Pan J."/>
            <person name="Luo Z.H."/>
            <person name="Li M."/>
        </authorList>
    </citation>
    <scope>NUCLEOTIDE SEQUENCE [LARGE SCALE GENOMIC DNA]</scope>
    <source>
        <strain evidence="1">SpSt-1071</strain>
    </source>
</reference>
<accession>A0A7C5VII1</accession>
<sequence length="151" mass="16867">MGVAAALSGGQVRFLKEATLRPVSLAAKLRDLTLYARQLKEQVDHHWHEMPPEVRQALADLARDLTEPPKGLTAKLQTFVEGFRLGIGLARGQITREELGEFIHAVQRLVRAVNNRLEAEDPAFQEALRKALAEESSPLTREQLRALVLDD</sequence>
<dbReference type="AlphaFoldDB" id="A0A7C5VII1"/>
<protein>
    <submittedName>
        <fullName evidence="1">Uncharacterized protein</fullName>
    </submittedName>
</protein>
<comment type="caution">
    <text evidence="1">The sequence shown here is derived from an EMBL/GenBank/DDBJ whole genome shotgun (WGS) entry which is preliminary data.</text>
</comment>